<evidence type="ECO:0000256" key="9">
    <source>
        <dbReference type="ARBA" id="ARBA00022605"/>
    </source>
</evidence>
<feature type="coiled-coil region" evidence="19">
    <location>
        <begin position="1099"/>
        <end position="1142"/>
    </location>
</feature>
<dbReference type="NCBIfam" id="TIGR00263">
    <property type="entry name" value="trpB"/>
    <property type="match status" value="1"/>
</dbReference>
<evidence type="ECO:0000256" key="17">
    <source>
        <dbReference type="ARBA" id="ARBA00049047"/>
    </source>
</evidence>
<keyword evidence="11 18" id="KW-0822">Tryptophan biosynthesis</keyword>
<evidence type="ECO:0000256" key="20">
    <source>
        <dbReference type="SAM" id="MobiDB-lite"/>
    </source>
</evidence>
<evidence type="ECO:0000256" key="4">
    <source>
        <dbReference type="ARBA" id="ARBA00005761"/>
    </source>
</evidence>
<comment type="subcellular location">
    <subcellularLocation>
        <location evidence="2">Membrane</location>
        <topology evidence="2">Multi-pass membrane protein</topology>
    </subcellularLocation>
</comment>
<dbReference type="CDD" id="cd06446">
    <property type="entry name" value="Trp-synth_B"/>
    <property type="match status" value="1"/>
</dbReference>
<dbReference type="NCBIfam" id="TIGR00262">
    <property type="entry name" value="trpA"/>
    <property type="match status" value="1"/>
</dbReference>
<evidence type="ECO:0000256" key="14">
    <source>
        <dbReference type="ARBA" id="ARBA00023136"/>
    </source>
</evidence>
<feature type="region of interest" description="Disordered" evidence="20">
    <location>
        <begin position="954"/>
        <end position="1015"/>
    </location>
</feature>
<evidence type="ECO:0000256" key="18">
    <source>
        <dbReference type="RuleBase" id="RU003663"/>
    </source>
</evidence>
<dbReference type="InterPro" id="IPR006653">
    <property type="entry name" value="Trp_synth_b_CS"/>
</dbReference>
<keyword evidence="15 18" id="KW-0057">Aromatic amino acid biosynthesis</keyword>
<dbReference type="FunFam" id="3.40.50.1100:FF:000004">
    <property type="entry name" value="Tryptophan synthase beta chain"/>
    <property type="match status" value="1"/>
</dbReference>
<keyword evidence="19" id="KW-0175">Coiled coil</keyword>
<evidence type="ECO:0000256" key="19">
    <source>
        <dbReference type="SAM" id="Coils"/>
    </source>
</evidence>
<feature type="compositionally biased region" description="Acidic residues" evidence="20">
    <location>
        <begin position="971"/>
        <end position="982"/>
    </location>
</feature>
<dbReference type="FunFam" id="3.40.50.1100:FF:000001">
    <property type="entry name" value="Tryptophan synthase beta chain"/>
    <property type="match status" value="1"/>
</dbReference>
<dbReference type="InterPro" id="IPR001926">
    <property type="entry name" value="TrpB-like_PALP"/>
</dbReference>
<feature type="region of interest" description="Disordered" evidence="20">
    <location>
        <begin position="789"/>
        <end position="815"/>
    </location>
</feature>
<evidence type="ECO:0000256" key="3">
    <source>
        <dbReference type="ARBA" id="ARBA00004733"/>
    </source>
</evidence>
<dbReference type="Proteomes" id="UP000249619">
    <property type="component" value="Unassembled WGS sequence"/>
</dbReference>
<keyword evidence="16 18" id="KW-0456">Lyase</keyword>
<evidence type="ECO:0000256" key="13">
    <source>
        <dbReference type="ARBA" id="ARBA00022989"/>
    </source>
</evidence>
<dbReference type="InterPro" id="IPR023026">
    <property type="entry name" value="Trp_synth_beta/beta-like"/>
</dbReference>
<gene>
    <name evidence="23" type="ORF">DDE83_000305</name>
</gene>
<dbReference type="HAMAP" id="MF_00131">
    <property type="entry name" value="Trp_synth_alpha"/>
    <property type="match status" value="1"/>
</dbReference>
<dbReference type="InterPro" id="IPR018204">
    <property type="entry name" value="Trp_synthase_alpha_AS"/>
</dbReference>
<dbReference type="OrthoDB" id="10050244at2759"/>
<keyword evidence="24" id="KW-1185">Reference proteome</keyword>
<comment type="pathway">
    <text evidence="3 18">Amino-acid biosynthesis; L-tryptophan biosynthesis; L-tryptophan from chorismate: step 5/5.</text>
</comment>
<dbReference type="HAMAP" id="MF_00133">
    <property type="entry name" value="Trp_synth_beta"/>
    <property type="match status" value="1"/>
</dbReference>
<evidence type="ECO:0000256" key="16">
    <source>
        <dbReference type="ARBA" id="ARBA00023239"/>
    </source>
</evidence>
<dbReference type="EMBL" id="QGDH01000003">
    <property type="protein sequence ID" value="RAR16432.1"/>
    <property type="molecule type" value="Genomic_DNA"/>
</dbReference>
<keyword evidence="9 18" id="KW-0028">Amino-acid biosynthesis</keyword>
<accession>A0A364NGP6</accession>
<dbReference type="InterPro" id="IPR036052">
    <property type="entry name" value="TrpB-like_PALP_sf"/>
</dbReference>
<proteinExistence type="inferred from homology"/>
<dbReference type="EC" id="4.2.1.20" evidence="6 18"/>
<feature type="compositionally biased region" description="Basic and acidic residues" evidence="20">
    <location>
        <begin position="795"/>
        <end position="815"/>
    </location>
</feature>
<reference evidence="24" key="1">
    <citation type="submission" date="2018-05" db="EMBL/GenBank/DDBJ databases">
        <title>Draft genome sequence of Stemphylium lycopersici strain CIDEFI 213.</title>
        <authorList>
            <person name="Medina R."/>
            <person name="Franco M.E.E."/>
            <person name="Lucentini C.G."/>
            <person name="Saparrat M.C.N."/>
            <person name="Balatti P.A."/>
        </authorList>
    </citation>
    <scope>NUCLEOTIDE SEQUENCE [LARGE SCALE GENOMIC DNA]</scope>
    <source>
        <strain evidence="24">CIDEFI 213</strain>
    </source>
</reference>
<dbReference type="PROSITE" id="PS00167">
    <property type="entry name" value="TRP_SYNTHASE_ALPHA"/>
    <property type="match status" value="1"/>
</dbReference>
<dbReference type="PANTHER" id="PTHR48077:SF3">
    <property type="entry name" value="TRYPTOPHAN SYNTHASE"/>
    <property type="match status" value="1"/>
</dbReference>
<evidence type="ECO:0000256" key="12">
    <source>
        <dbReference type="ARBA" id="ARBA00022898"/>
    </source>
</evidence>
<dbReference type="PROSITE" id="PS00168">
    <property type="entry name" value="TRP_SYNTHASE_BETA"/>
    <property type="match status" value="1"/>
</dbReference>
<comment type="similarity">
    <text evidence="4">In the C-terminal section; belongs to the TrpB family.</text>
</comment>
<dbReference type="InterPro" id="IPR004680">
    <property type="entry name" value="Cit_transptr-like_dom"/>
</dbReference>
<feature type="transmembrane region" description="Helical" evidence="21">
    <location>
        <begin position="1328"/>
        <end position="1355"/>
    </location>
</feature>
<keyword evidence="8" id="KW-0813">Transport</keyword>
<dbReference type="GO" id="GO:0055085">
    <property type="term" value="P:transmembrane transport"/>
    <property type="evidence" value="ECO:0007669"/>
    <property type="project" value="InterPro"/>
</dbReference>
<evidence type="ECO:0000313" key="23">
    <source>
        <dbReference type="EMBL" id="RAR16432.1"/>
    </source>
</evidence>
<dbReference type="SUPFAM" id="SSF51366">
    <property type="entry name" value="Ribulose-phoshate binding barrel"/>
    <property type="match status" value="1"/>
</dbReference>
<evidence type="ECO:0000313" key="24">
    <source>
        <dbReference type="Proteomes" id="UP000249619"/>
    </source>
</evidence>
<dbReference type="InterPro" id="IPR011060">
    <property type="entry name" value="RibuloseP-bd_barrel"/>
</dbReference>
<dbReference type="Pfam" id="PF00291">
    <property type="entry name" value="PALP"/>
    <property type="match status" value="1"/>
</dbReference>
<dbReference type="PANTHER" id="PTHR48077">
    <property type="entry name" value="TRYPTOPHAN SYNTHASE-RELATED"/>
    <property type="match status" value="1"/>
</dbReference>
<evidence type="ECO:0000259" key="22">
    <source>
        <dbReference type="PROSITE" id="PS51382"/>
    </source>
</evidence>
<evidence type="ECO:0000256" key="8">
    <source>
        <dbReference type="ARBA" id="ARBA00022448"/>
    </source>
</evidence>
<dbReference type="Gene3D" id="3.40.50.1100">
    <property type="match status" value="2"/>
</dbReference>
<feature type="transmembrane region" description="Helical" evidence="21">
    <location>
        <begin position="1507"/>
        <end position="1525"/>
    </location>
</feature>
<feature type="domain" description="SPX" evidence="22">
    <location>
        <begin position="825"/>
        <end position="1085"/>
    </location>
</feature>
<keyword evidence="14 21" id="KW-0472">Membrane</keyword>
<feature type="transmembrane region" description="Helical" evidence="21">
    <location>
        <begin position="1545"/>
        <end position="1578"/>
    </location>
</feature>
<dbReference type="Pfam" id="PF03600">
    <property type="entry name" value="CitMHS"/>
    <property type="match status" value="1"/>
</dbReference>
<dbReference type="Pfam" id="PF03105">
    <property type="entry name" value="SPX"/>
    <property type="match status" value="2"/>
</dbReference>
<feature type="transmembrane region" description="Helical" evidence="21">
    <location>
        <begin position="1477"/>
        <end position="1500"/>
    </location>
</feature>
<organism evidence="23 24">
    <name type="scientific">Stemphylium lycopersici</name>
    <name type="common">Tomato gray leaf spot disease fungus</name>
    <name type="synonym">Thyrospora lycopersici</name>
    <dbReference type="NCBI Taxonomy" id="183478"/>
    <lineage>
        <taxon>Eukaryota</taxon>
        <taxon>Fungi</taxon>
        <taxon>Dikarya</taxon>
        <taxon>Ascomycota</taxon>
        <taxon>Pezizomycotina</taxon>
        <taxon>Dothideomycetes</taxon>
        <taxon>Pleosporomycetidae</taxon>
        <taxon>Pleosporales</taxon>
        <taxon>Pleosporineae</taxon>
        <taxon>Pleosporaceae</taxon>
        <taxon>Stemphylium</taxon>
    </lineage>
</organism>
<feature type="transmembrane region" description="Helical" evidence="21">
    <location>
        <begin position="1409"/>
        <end position="1433"/>
    </location>
</feature>
<dbReference type="InterPro" id="IPR006654">
    <property type="entry name" value="Trp_synth_beta"/>
</dbReference>
<comment type="cofactor">
    <cofactor evidence="1 18">
        <name>pyridoxal 5'-phosphate</name>
        <dbReference type="ChEBI" id="CHEBI:597326"/>
    </cofactor>
</comment>
<sequence length="1663" mass="182510">MDGIKKTFAQCKKEGRSALVTYVTAGFPTAQETPDIMMAMEAGGADIIELGMPFTDPIADGPAIQTANTQALKNGVTIADVLQMIRDARKRGLKAPVLLMGYYNPLLSYGEEKMLQDAKEAGANGFIMVDLPPEEALRFRNFCRSYGLSYVPLIAPATSEHRMRVLCKIADSFIYVVSRMGVTGASGTMNAALPQLLERVHKYSGNVPAAVGFGVSTRDHFLSVGKIAEGVVIGSQIINTLIKSAPGEGAKAVQEYCDGICGKSTRDTTREVGMVETLNEAKEPTGVQVDKVITDADTPNGPGLADQLEMLNTEETNGTNGQDGFNEKHKFPARFGEFGGQYVPESLMDCLSELEEGFNTAIEDPKFWEEYRSYYDWMGRPGHLHLAERLTEHAGGANIWLKREDLNHTGSHKINNALGQVLIARRLGKTEIIAETGAGQHGVATATVCAKFNMKCTIYMGAEDVRRQALNVFRIKLLGAQVVAVEAGAQTLRDAVNEAMRAWVVHLDTTHYIIGSAIGPHPFPTIVRTFQSIIGNETKEQMQAKRGKLPDAVVACVGGGSNAAGMFYPFSKDLSVKLLGIEAGGDGVDTDRHSATLSAGTKGVLHGVRTYVIQNKHGQISETHSVSAGLDYPGVGPELSSWKDSDRAKFIACTDAEAFIGFRLMSQLEGIIPALETSHAVYGAIELAKTMNKDQDIVICVSGRGDKDVQSVAEELPKLGPKIGWDLRCLTSVPIIMIAPHAPPSDWRGQIKGTGAATMMQPACHSVFSPTLDILSPFRDGAPDQAFELQQLDSTGKEPRPRAHDTKREQKRREKLEQLREADEMKFSHSLQFNAVPDWSNHYIAYSNLKKHLETQFHQKNAHVDAESSPLLNGDAHDPDKVFTNTLDTELERVTSFYRLKEHEIYEEMEALLKDEELFEHHQADYNEENENAPPGKKMRSGSIFKAIGFNRPRAMSGASGRSTDHGADGEREDEDSDEEIDETSRLRKKSPDGQRRRRRTNEEDMAASHASSRRKTSVAFEDYNDMAFSALYDEGVSLKKRAVSVYVLLCELRSFIQLNKTGFEKVLKKYDKIMDRKLKKTYLNKYVYPAYPFQQSTMDDLARNLERMEAAYAQIGTRGDIAEAKRELRLHLREHVVWERNTVWREMIGIERKAQAANIGITQTLLGRDTTGGKVRRQGDDADSDMKELATPIGKYRCPQWLISRTFWMLLTCIAVFVVLLVVPIMEAPEQQNCLAMVVFAIPLFVTSLLVPFLAVTLNVVRSDEAPHHRLPSKQAASYVFSAMWTPVIMLLLGGFTIAAALSKYNIAKMMATLVLSKAGTKPRTVLLVNMFVAMFASMWISNVAAPVLCFSIIQPILRNLPADSDMTKALLMGIALSSNIGGAASPIASPQNLIALQNMAPEPSWGVWFFVALPVCIISILAIWLLLLVTFQPGRGTSIVPIRPLKDKFTGVQWFISITTVATILLWCVSHQLEFAFGDMGVVAIIPIVLFFGTGILTKEDFNNFLWTIIILAAGGLSLGKSVNSSGLLHTIAESITAGVEGMSLYGVLVVFCALILVVATFISHTVAALIVLPLVQQVGQQMPEPHPNLLVMGAVLMASGAMGLPTSGFPNMTAIMMEDQRTGQRYLAVKHFLTRGVPASIITFVVIVTVGYGLMLAVGF</sequence>
<dbReference type="Gene3D" id="3.20.20.70">
    <property type="entry name" value="Aldolase class I"/>
    <property type="match status" value="1"/>
</dbReference>
<dbReference type="GO" id="GO:0016020">
    <property type="term" value="C:membrane"/>
    <property type="evidence" value="ECO:0007669"/>
    <property type="project" value="UniProtKB-SubCell"/>
</dbReference>
<feature type="transmembrane region" description="Helical" evidence="21">
    <location>
        <begin position="1590"/>
        <end position="1607"/>
    </location>
</feature>
<evidence type="ECO:0000256" key="5">
    <source>
        <dbReference type="ARBA" id="ARBA00006095"/>
    </source>
</evidence>
<dbReference type="PROSITE" id="PS51382">
    <property type="entry name" value="SPX"/>
    <property type="match status" value="1"/>
</dbReference>
<evidence type="ECO:0000256" key="21">
    <source>
        <dbReference type="SAM" id="Phobius"/>
    </source>
</evidence>
<evidence type="ECO:0000256" key="6">
    <source>
        <dbReference type="ARBA" id="ARBA00012043"/>
    </source>
</evidence>
<keyword evidence="10 21" id="KW-0812">Transmembrane</keyword>
<comment type="catalytic activity">
    <reaction evidence="17 18">
        <text>(1S,2R)-1-C-(indol-3-yl)glycerol 3-phosphate + L-serine = D-glyceraldehyde 3-phosphate + L-tryptophan + H2O</text>
        <dbReference type="Rhea" id="RHEA:10532"/>
        <dbReference type="ChEBI" id="CHEBI:15377"/>
        <dbReference type="ChEBI" id="CHEBI:33384"/>
        <dbReference type="ChEBI" id="CHEBI:57912"/>
        <dbReference type="ChEBI" id="CHEBI:58866"/>
        <dbReference type="ChEBI" id="CHEBI:59776"/>
        <dbReference type="EC" id="4.2.1.20"/>
    </reaction>
</comment>
<dbReference type="CDD" id="cd01115">
    <property type="entry name" value="SLC13_permease"/>
    <property type="match status" value="1"/>
</dbReference>
<dbReference type="STRING" id="183478.A0A364NGP6"/>
<evidence type="ECO:0000256" key="10">
    <source>
        <dbReference type="ARBA" id="ARBA00022692"/>
    </source>
</evidence>
<keyword evidence="13 21" id="KW-1133">Transmembrane helix</keyword>
<dbReference type="CDD" id="cd04724">
    <property type="entry name" value="Tryptophan_synthase_alpha"/>
    <property type="match status" value="1"/>
</dbReference>
<dbReference type="UniPathway" id="UPA00035">
    <property type="reaction ID" value="UER00044"/>
</dbReference>
<feature type="transmembrane region" description="Helical" evidence="21">
    <location>
        <begin position="1640"/>
        <end position="1661"/>
    </location>
</feature>
<comment type="caution">
    <text evidence="23">The sequence shown here is derived from an EMBL/GenBank/DDBJ whole genome shotgun (WGS) entry which is preliminary data.</text>
</comment>
<keyword evidence="12 18" id="KW-0663">Pyridoxal phosphate</keyword>
<dbReference type="SUPFAM" id="SSF53686">
    <property type="entry name" value="Tryptophan synthase beta subunit-like PLP-dependent enzymes"/>
    <property type="match status" value="1"/>
</dbReference>
<evidence type="ECO:0000256" key="11">
    <source>
        <dbReference type="ARBA" id="ARBA00022822"/>
    </source>
</evidence>
<dbReference type="InterPro" id="IPR004331">
    <property type="entry name" value="SPX_dom"/>
</dbReference>
<feature type="transmembrane region" description="Helical" evidence="21">
    <location>
        <begin position="1277"/>
        <end position="1303"/>
    </location>
</feature>
<dbReference type="InterPro" id="IPR002028">
    <property type="entry name" value="Trp_synthase_suA"/>
</dbReference>
<dbReference type="FunFam" id="3.20.20.70:FF:000151">
    <property type="entry name" value="Tryptophan synthase"/>
    <property type="match status" value="1"/>
</dbReference>
<feature type="transmembrane region" description="Helical" evidence="21">
    <location>
        <begin position="1454"/>
        <end position="1471"/>
    </location>
</feature>
<evidence type="ECO:0000256" key="1">
    <source>
        <dbReference type="ARBA" id="ARBA00001933"/>
    </source>
</evidence>
<protein>
    <recommendedName>
        <fullName evidence="7 18">Tryptophan synthase</fullName>
        <ecNumber evidence="6 18">4.2.1.20</ecNumber>
    </recommendedName>
</protein>
<dbReference type="GO" id="GO:0005737">
    <property type="term" value="C:cytoplasm"/>
    <property type="evidence" value="ECO:0007669"/>
    <property type="project" value="TreeGrafter"/>
</dbReference>
<feature type="transmembrane region" description="Helical" evidence="21">
    <location>
        <begin position="1236"/>
        <end position="1257"/>
    </location>
</feature>
<dbReference type="CDD" id="cd14478">
    <property type="entry name" value="SPX_PHO87_PHO90_like"/>
    <property type="match status" value="1"/>
</dbReference>
<evidence type="ECO:0000256" key="7">
    <source>
        <dbReference type="ARBA" id="ARBA00018724"/>
    </source>
</evidence>
<dbReference type="InterPro" id="IPR013785">
    <property type="entry name" value="Aldolase_TIM"/>
</dbReference>
<feature type="compositionally biased region" description="Basic and acidic residues" evidence="20">
    <location>
        <begin position="983"/>
        <end position="995"/>
    </location>
</feature>
<name>A0A364NGP6_STELY</name>
<feature type="transmembrane region" description="Helical" evidence="21">
    <location>
        <begin position="1207"/>
        <end position="1224"/>
    </location>
</feature>
<dbReference type="GO" id="GO:0004834">
    <property type="term" value="F:tryptophan synthase activity"/>
    <property type="evidence" value="ECO:0007669"/>
    <property type="project" value="UniProtKB-EC"/>
</dbReference>
<dbReference type="Pfam" id="PF00290">
    <property type="entry name" value="Trp_syntA"/>
    <property type="match status" value="1"/>
</dbReference>
<evidence type="ECO:0000256" key="2">
    <source>
        <dbReference type="ARBA" id="ARBA00004141"/>
    </source>
</evidence>
<evidence type="ECO:0000256" key="15">
    <source>
        <dbReference type="ARBA" id="ARBA00023141"/>
    </source>
</evidence>
<comment type="similarity">
    <text evidence="5">In the N-terminal section; belongs to the TrpA family.</text>
</comment>